<feature type="transmembrane region" description="Helical" evidence="5">
    <location>
        <begin position="914"/>
        <end position="933"/>
    </location>
</feature>
<protein>
    <recommendedName>
        <fullName evidence="7">G-protein coupled receptors family 3 profile domain-containing protein</fullName>
    </recommendedName>
</protein>
<evidence type="ECO:0000313" key="8">
    <source>
        <dbReference type="EMBL" id="ORY43569.1"/>
    </source>
</evidence>
<name>A0A1Y2C967_9FUNG</name>
<evidence type="ECO:0000313" key="9">
    <source>
        <dbReference type="Proteomes" id="UP000193920"/>
    </source>
</evidence>
<keyword evidence="9" id="KW-1185">Reference proteome</keyword>
<accession>A0A1Y2C967</accession>
<dbReference type="EMBL" id="MCOG01000116">
    <property type="protein sequence ID" value="ORY43569.1"/>
    <property type="molecule type" value="Genomic_DNA"/>
</dbReference>
<dbReference type="InterPro" id="IPR017978">
    <property type="entry name" value="GPCR_3_C"/>
</dbReference>
<evidence type="ECO:0000256" key="3">
    <source>
        <dbReference type="ARBA" id="ARBA00022989"/>
    </source>
</evidence>
<sequence>MFLNFLLIIIFLIKLNSEIVNNADEFQNIISKGGDEVDIFVNSYIEIKESLNFNKPVKKLLIDGIPYYSVLSFFDFSKQLNFTSNVNEIHIKNISIVGNIYFNDTKKIFMDNVSINGNIYSHFNNNEYIKLVNIVYRPISISSKNCINLEGNVEIDNSQFYGSLSCQQRLFDFNGCNKYKLIIKNSYFSGENQCSCLNISNGKEVKIKNTTFENSHIFRENLDGGVMKLSNSYMNIINCKFFNNICLNNGGIFYLHNMLGFEAEGLEIFNSTALINGSMAYIRTENNKNKLIAKFRNIRQINTGNIPGMTSGGLILHLSNFASADIENYYAENLISNNVSGGAFYLADNSKLTIKNIEINKILGNGIDGLFITSYNAIDINISVTNYTLNDLKQNYSRQSAAFIWFDLKTTASFKHGNITNVNGENINLMYISDSCKVDIEDLYVDNFFSKTARALINSHSNEKEYSSFIANKLNLNNIKSQGAIIELLWSNAVITNSNIKNIHSCYLGNNCTSRRDGTLDEYEAEIGYLHGNCDLTFNNTKFENIYGVRGFSLINNQKLEINDSSFYNCYFKNGIFEINNEKSMDGKYVINNTNFTNINSENGSILHIKSIVKNSYSNVNIRNAIFQNNTASKFGGVLYSVSPNIEHVIFLFSCKFKNNHALIGNNVYCLNRDSEPYISGKENLLRVYNSFVTNPTKLKLTRNIDEISLFSGESIPEGISCQLYDDYDNIQLFGTNLQNIQSEDFFLFNLEINDTYNAKLVGQINSFCWNSTCDFPPVKVIGNPGKYKLKLKLNSFGYYSPFKYNYVEINIKIKECNSSFIYQSTDGGRLKSCYLPVCKPSCNMGECVNNDVCDCSKTKLVGRRCNEYVKITRIKLIDYLIRIVVGFFSIATLCAMGLIIYYRNYPEIKGGSYDFLILILVGLILNYVYIVLLTLERTKIKCVLIYLFNNIGFSLIFGSILVKTLRIYK</sequence>
<feature type="chain" id="PRO_5013050602" description="G-protein coupled receptors family 3 profile domain-containing protein" evidence="6">
    <location>
        <begin position="18"/>
        <end position="970"/>
    </location>
</feature>
<proteinExistence type="predicted"/>
<feature type="domain" description="G-protein coupled receptors family 3 profile" evidence="7">
    <location>
        <begin position="878"/>
        <end position="970"/>
    </location>
</feature>
<dbReference type="Pfam" id="PF00003">
    <property type="entry name" value="7tm_3"/>
    <property type="match status" value="1"/>
</dbReference>
<dbReference type="AlphaFoldDB" id="A0A1Y2C967"/>
<feature type="signal peptide" evidence="6">
    <location>
        <begin position="1"/>
        <end position="17"/>
    </location>
</feature>
<evidence type="ECO:0000256" key="2">
    <source>
        <dbReference type="ARBA" id="ARBA00022692"/>
    </source>
</evidence>
<evidence type="ECO:0000256" key="4">
    <source>
        <dbReference type="ARBA" id="ARBA00023136"/>
    </source>
</evidence>
<evidence type="ECO:0000256" key="1">
    <source>
        <dbReference type="ARBA" id="ARBA00004141"/>
    </source>
</evidence>
<gene>
    <name evidence="8" type="ORF">LY90DRAFT_671751</name>
</gene>
<keyword evidence="3 5" id="KW-1133">Transmembrane helix</keyword>
<dbReference type="GO" id="GO:0004930">
    <property type="term" value="F:G protein-coupled receptor activity"/>
    <property type="evidence" value="ECO:0007669"/>
    <property type="project" value="InterPro"/>
</dbReference>
<dbReference type="PANTHER" id="PTHR11319:SF35">
    <property type="entry name" value="OUTER MEMBRANE PROTEIN PMPC-RELATED"/>
    <property type="match status" value="1"/>
</dbReference>
<reference evidence="8 9" key="1">
    <citation type="submission" date="2016-08" db="EMBL/GenBank/DDBJ databases">
        <title>A Parts List for Fungal Cellulosomes Revealed by Comparative Genomics.</title>
        <authorList>
            <consortium name="DOE Joint Genome Institute"/>
            <person name="Haitjema C.H."/>
            <person name="Gilmore S.P."/>
            <person name="Henske J.K."/>
            <person name="Solomon K.V."/>
            <person name="De Groot R."/>
            <person name="Kuo A."/>
            <person name="Mondo S.J."/>
            <person name="Salamov A.A."/>
            <person name="Labutti K."/>
            <person name="Zhao Z."/>
            <person name="Chiniquy J."/>
            <person name="Barry K."/>
            <person name="Brewer H.M."/>
            <person name="Purvine S.O."/>
            <person name="Wright A.T."/>
            <person name="Boxma B."/>
            <person name="Van Alen T."/>
            <person name="Hackstein J.H."/>
            <person name="Baker S.E."/>
            <person name="Grigoriev I.V."/>
            <person name="O'Malley M.A."/>
        </authorList>
    </citation>
    <scope>NUCLEOTIDE SEQUENCE [LARGE SCALE GENOMIC DNA]</scope>
    <source>
        <strain evidence="8 9">G1</strain>
    </source>
</reference>
<evidence type="ECO:0000259" key="7">
    <source>
        <dbReference type="PROSITE" id="PS50259"/>
    </source>
</evidence>
<dbReference type="STRING" id="1754190.A0A1Y2C967"/>
<comment type="subcellular location">
    <subcellularLocation>
        <location evidence="1">Membrane</location>
        <topology evidence="1">Multi-pass membrane protein</topology>
    </subcellularLocation>
</comment>
<feature type="transmembrane region" description="Helical" evidence="5">
    <location>
        <begin position="880"/>
        <end position="902"/>
    </location>
</feature>
<evidence type="ECO:0000256" key="5">
    <source>
        <dbReference type="SAM" id="Phobius"/>
    </source>
</evidence>
<feature type="transmembrane region" description="Helical" evidence="5">
    <location>
        <begin position="945"/>
        <end position="963"/>
    </location>
</feature>
<dbReference type="OrthoDB" id="2159603at2759"/>
<dbReference type="Proteomes" id="UP000193920">
    <property type="component" value="Unassembled WGS sequence"/>
</dbReference>
<evidence type="ECO:0000256" key="6">
    <source>
        <dbReference type="SAM" id="SignalP"/>
    </source>
</evidence>
<organism evidence="8 9">
    <name type="scientific">Neocallimastix californiae</name>
    <dbReference type="NCBI Taxonomy" id="1754190"/>
    <lineage>
        <taxon>Eukaryota</taxon>
        <taxon>Fungi</taxon>
        <taxon>Fungi incertae sedis</taxon>
        <taxon>Chytridiomycota</taxon>
        <taxon>Chytridiomycota incertae sedis</taxon>
        <taxon>Neocallimastigomycetes</taxon>
        <taxon>Neocallimastigales</taxon>
        <taxon>Neocallimastigaceae</taxon>
        <taxon>Neocallimastix</taxon>
    </lineage>
</organism>
<keyword evidence="6" id="KW-0732">Signal</keyword>
<comment type="caution">
    <text evidence="8">The sequence shown here is derived from an EMBL/GenBank/DDBJ whole genome shotgun (WGS) entry which is preliminary data.</text>
</comment>
<keyword evidence="2 5" id="KW-0812">Transmembrane</keyword>
<dbReference type="PANTHER" id="PTHR11319">
    <property type="entry name" value="G PROTEIN-COUPLED RECEPTOR-RELATED"/>
    <property type="match status" value="1"/>
</dbReference>
<keyword evidence="4 5" id="KW-0472">Membrane</keyword>
<dbReference type="PROSITE" id="PS50259">
    <property type="entry name" value="G_PROTEIN_RECEP_F3_4"/>
    <property type="match status" value="1"/>
</dbReference>
<dbReference type="GO" id="GO:0016020">
    <property type="term" value="C:membrane"/>
    <property type="evidence" value="ECO:0007669"/>
    <property type="project" value="UniProtKB-SubCell"/>
</dbReference>
<feature type="non-terminal residue" evidence="8">
    <location>
        <position position="970"/>
    </location>
</feature>